<accession>A0A0F9M138</accession>
<dbReference type="AlphaFoldDB" id="A0A0F9M138"/>
<protein>
    <recommendedName>
        <fullName evidence="1">DNA-binding phage zinc finger domain-containing protein</fullName>
    </recommendedName>
</protein>
<sequence length="135" mass="14442">MKPAAEGWTYIGLLTHQHKQAGLFVSQDDDFIWLCRAVNGAGEILAVFSYETATIREVREEAEKYVNGVAGPSGGSAQPHGIGGVSPGFNAIGVACPQCHVGAGKQCRQPNGKQRVLGTHLRRFDELQRVGGAIR</sequence>
<reference evidence="2" key="1">
    <citation type="journal article" date="2015" name="Nature">
        <title>Complex archaea that bridge the gap between prokaryotes and eukaryotes.</title>
        <authorList>
            <person name="Spang A."/>
            <person name="Saw J.H."/>
            <person name="Jorgensen S.L."/>
            <person name="Zaremba-Niedzwiedzka K."/>
            <person name="Martijn J."/>
            <person name="Lind A.E."/>
            <person name="van Eijk R."/>
            <person name="Schleper C."/>
            <person name="Guy L."/>
            <person name="Ettema T.J."/>
        </authorList>
    </citation>
    <scope>NUCLEOTIDE SEQUENCE</scope>
</reference>
<name>A0A0F9M138_9ZZZZ</name>
<gene>
    <name evidence="2" type="ORF">LCGC14_1212070</name>
</gene>
<dbReference type="Pfam" id="PF24623">
    <property type="entry name" value="Phage_zn_bind_8"/>
    <property type="match status" value="1"/>
</dbReference>
<comment type="caution">
    <text evidence="2">The sequence shown here is derived from an EMBL/GenBank/DDBJ whole genome shotgun (WGS) entry which is preliminary data.</text>
</comment>
<dbReference type="InterPro" id="IPR056911">
    <property type="entry name" value="Phage_Znf_bind_put"/>
</dbReference>
<proteinExistence type="predicted"/>
<dbReference type="EMBL" id="LAZR01006314">
    <property type="protein sequence ID" value="KKM93071.1"/>
    <property type="molecule type" value="Genomic_DNA"/>
</dbReference>
<organism evidence="2">
    <name type="scientific">marine sediment metagenome</name>
    <dbReference type="NCBI Taxonomy" id="412755"/>
    <lineage>
        <taxon>unclassified sequences</taxon>
        <taxon>metagenomes</taxon>
        <taxon>ecological metagenomes</taxon>
    </lineage>
</organism>
<evidence type="ECO:0000313" key="2">
    <source>
        <dbReference type="EMBL" id="KKM93071.1"/>
    </source>
</evidence>
<feature type="domain" description="DNA-binding phage zinc finger" evidence="1">
    <location>
        <begin position="91"/>
        <end position="126"/>
    </location>
</feature>
<evidence type="ECO:0000259" key="1">
    <source>
        <dbReference type="Pfam" id="PF24623"/>
    </source>
</evidence>